<sequence length="279" mass="30950">MAESDFCEFPPGMDPHIMAQLQHFSQRTGAENFGNDGKTAGFYMDSYNTTDIGNLPHNMASHSQDNSVSMGTTASTATAGLYEPHPVNYAMKQEKNLPPTPPGSPDRPKQMRNPAVTVHHRSNMDTSEPSLHHDMSLQNYLAKPVAMRRLSEKSIAHARATLTSPDAVLESMYNPAAAASASPTLARALAAVQQTQKRPRSEKKAIPDEQKDGKYFERRKRNNNAAKKSRDARKSREDEIAIRASFLEKENAILRAQVATLREEASSLKHLLLQKRGRT</sequence>
<dbReference type="GO" id="GO:0000981">
    <property type="term" value="F:DNA-binding transcription factor activity, RNA polymerase II-specific"/>
    <property type="evidence" value="ECO:0007669"/>
    <property type="project" value="TreeGrafter"/>
</dbReference>
<evidence type="ECO:0000259" key="8">
    <source>
        <dbReference type="PROSITE" id="PS50217"/>
    </source>
</evidence>
<dbReference type="OrthoDB" id="6022300at2759"/>
<proteinExistence type="inferred from homology"/>
<protein>
    <recommendedName>
        <fullName evidence="8">BZIP domain-containing protein</fullName>
    </recommendedName>
</protein>
<keyword evidence="5" id="KW-0804">Transcription</keyword>
<keyword evidence="10" id="KW-1185">Reference proteome</keyword>
<keyword evidence="3" id="KW-0805">Transcription regulation</keyword>
<keyword evidence="6" id="KW-0539">Nucleus</keyword>
<comment type="subcellular location">
    <subcellularLocation>
        <location evidence="1">Nucleus</location>
    </subcellularLocation>
</comment>
<dbReference type="EMBL" id="CACVKT020001604">
    <property type="protein sequence ID" value="CAC5369445.1"/>
    <property type="molecule type" value="Genomic_DNA"/>
</dbReference>
<feature type="region of interest" description="Disordered" evidence="7">
    <location>
        <begin position="92"/>
        <end position="112"/>
    </location>
</feature>
<accession>A0A6J8AK58</accession>
<dbReference type="CDD" id="cd14695">
    <property type="entry name" value="bZIP_HLF"/>
    <property type="match status" value="1"/>
</dbReference>
<organism evidence="9 10">
    <name type="scientific">Mytilus coruscus</name>
    <name type="common">Sea mussel</name>
    <dbReference type="NCBI Taxonomy" id="42192"/>
    <lineage>
        <taxon>Eukaryota</taxon>
        <taxon>Metazoa</taxon>
        <taxon>Spiralia</taxon>
        <taxon>Lophotrochozoa</taxon>
        <taxon>Mollusca</taxon>
        <taxon>Bivalvia</taxon>
        <taxon>Autobranchia</taxon>
        <taxon>Pteriomorphia</taxon>
        <taxon>Mytilida</taxon>
        <taxon>Mytiloidea</taxon>
        <taxon>Mytilidae</taxon>
        <taxon>Mytilinae</taxon>
        <taxon>Mytilus</taxon>
    </lineage>
</organism>
<feature type="compositionally biased region" description="Basic and acidic residues" evidence="7">
    <location>
        <begin position="202"/>
        <end position="216"/>
    </location>
</feature>
<evidence type="ECO:0000256" key="2">
    <source>
        <dbReference type="ARBA" id="ARBA00006079"/>
    </source>
</evidence>
<keyword evidence="4" id="KW-0238">DNA-binding</keyword>
<dbReference type="Gene3D" id="1.20.5.170">
    <property type="match status" value="1"/>
</dbReference>
<evidence type="ECO:0000256" key="1">
    <source>
        <dbReference type="ARBA" id="ARBA00004123"/>
    </source>
</evidence>
<feature type="region of interest" description="Disordered" evidence="7">
    <location>
        <begin position="194"/>
        <end position="237"/>
    </location>
</feature>
<evidence type="ECO:0000256" key="3">
    <source>
        <dbReference type="ARBA" id="ARBA00023015"/>
    </source>
</evidence>
<evidence type="ECO:0000313" key="9">
    <source>
        <dbReference type="EMBL" id="CAC5369445.1"/>
    </source>
</evidence>
<dbReference type="GO" id="GO:0005634">
    <property type="term" value="C:nucleus"/>
    <property type="evidence" value="ECO:0007669"/>
    <property type="project" value="UniProtKB-SubCell"/>
</dbReference>
<evidence type="ECO:0000256" key="4">
    <source>
        <dbReference type="ARBA" id="ARBA00023125"/>
    </source>
</evidence>
<feature type="compositionally biased region" description="Basic and acidic residues" evidence="7">
    <location>
        <begin position="228"/>
        <end position="237"/>
    </location>
</feature>
<evidence type="ECO:0000313" key="10">
    <source>
        <dbReference type="Proteomes" id="UP000507470"/>
    </source>
</evidence>
<evidence type="ECO:0000256" key="5">
    <source>
        <dbReference type="ARBA" id="ARBA00023163"/>
    </source>
</evidence>
<dbReference type="GO" id="GO:0000978">
    <property type="term" value="F:RNA polymerase II cis-regulatory region sequence-specific DNA binding"/>
    <property type="evidence" value="ECO:0007669"/>
    <property type="project" value="TreeGrafter"/>
</dbReference>
<dbReference type="PROSITE" id="PS50217">
    <property type="entry name" value="BZIP"/>
    <property type="match status" value="1"/>
</dbReference>
<dbReference type="FunFam" id="1.20.5.170:FF:000025">
    <property type="entry name" value="nuclear factor interleukin-3-regulated protein-like"/>
    <property type="match status" value="1"/>
</dbReference>
<dbReference type="InterPro" id="IPR046347">
    <property type="entry name" value="bZIP_sf"/>
</dbReference>
<evidence type="ECO:0000256" key="7">
    <source>
        <dbReference type="SAM" id="MobiDB-lite"/>
    </source>
</evidence>
<reference evidence="9 10" key="1">
    <citation type="submission" date="2020-06" db="EMBL/GenBank/DDBJ databases">
        <authorList>
            <person name="Li R."/>
            <person name="Bekaert M."/>
        </authorList>
    </citation>
    <scope>NUCLEOTIDE SEQUENCE [LARGE SCALE GENOMIC DNA]</scope>
    <source>
        <strain evidence="10">wild</strain>
    </source>
</reference>
<comment type="similarity">
    <text evidence="2">Belongs to the bZIP family. NFIL3 subfamily.</text>
</comment>
<dbReference type="SUPFAM" id="SSF57959">
    <property type="entry name" value="Leucine zipper domain"/>
    <property type="match status" value="1"/>
</dbReference>
<dbReference type="Proteomes" id="UP000507470">
    <property type="component" value="Unassembled WGS sequence"/>
</dbReference>
<gene>
    <name evidence="9" type="ORF">MCOR_8638</name>
</gene>
<dbReference type="PANTHER" id="PTHR11988:SF55">
    <property type="entry name" value="BZIP DOMAIN-CONTAINING PROTEIN"/>
    <property type="match status" value="1"/>
</dbReference>
<dbReference type="InterPro" id="IPR040223">
    <property type="entry name" value="PAR_bZIP"/>
</dbReference>
<evidence type="ECO:0000256" key="6">
    <source>
        <dbReference type="ARBA" id="ARBA00023242"/>
    </source>
</evidence>
<name>A0A6J8AK58_MYTCO</name>
<dbReference type="AlphaFoldDB" id="A0A6J8AK58"/>
<dbReference type="Pfam" id="PF07716">
    <property type="entry name" value="bZIP_2"/>
    <property type="match status" value="1"/>
</dbReference>
<dbReference type="PANTHER" id="PTHR11988">
    <property type="entry name" value="THYROTROPH EMBRYONIC FACTOR RELATED"/>
    <property type="match status" value="1"/>
</dbReference>
<feature type="domain" description="BZIP" evidence="8">
    <location>
        <begin position="212"/>
        <end position="275"/>
    </location>
</feature>
<dbReference type="SMART" id="SM00338">
    <property type="entry name" value="BRLZ"/>
    <property type="match status" value="1"/>
</dbReference>
<dbReference type="InterPro" id="IPR004827">
    <property type="entry name" value="bZIP"/>
</dbReference>